<dbReference type="AlphaFoldDB" id="A0A3L7DYJ9"/>
<sequence length="161" mass="17386">MRLIKLFPGVVTIALLFGCGQQVDSSFCATHASDHWQHRAEFSRLEIDYVDSGALTVQLWLPKALAAGMAIAVPADILAVPDFCNVGVLQRSEEGAEVSLRFQAECGDRKPDSLAVPLLEQQQEIAELEVSMNTPAVTKHFVVHHQCEGALFNVAGGADGE</sequence>
<dbReference type="EMBL" id="QRAN01000010">
    <property type="protein sequence ID" value="RLQ21735.1"/>
    <property type="molecule type" value="Genomic_DNA"/>
</dbReference>
<gene>
    <name evidence="1" type="ORF">DWB85_10615</name>
</gene>
<dbReference type="PROSITE" id="PS51257">
    <property type="entry name" value="PROKAR_LIPOPROTEIN"/>
    <property type="match status" value="1"/>
</dbReference>
<reference evidence="1 2" key="1">
    <citation type="submission" date="2018-07" db="EMBL/GenBank/DDBJ databases">
        <title>Halioglobus sp. genome submission.</title>
        <authorList>
            <person name="Ye M.-Q."/>
            <person name="Du Z.-J."/>
        </authorList>
    </citation>
    <scope>NUCLEOTIDE SEQUENCE [LARGE SCALE GENOMIC DNA]</scope>
    <source>
        <strain evidence="1 2">U0301</strain>
    </source>
</reference>
<comment type="caution">
    <text evidence="1">The sequence shown here is derived from an EMBL/GenBank/DDBJ whole genome shotgun (WGS) entry which is preliminary data.</text>
</comment>
<evidence type="ECO:0000313" key="2">
    <source>
        <dbReference type="Proteomes" id="UP000265509"/>
    </source>
</evidence>
<evidence type="ECO:0000313" key="1">
    <source>
        <dbReference type="EMBL" id="RLQ21735.1"/>
    </source>
</evidence>
<dbReference type="Proteomes" id="UP000265509">
    <property type="component" value="Unassembled WGS sequence"/>
</dbReference>
<organism evidence="1 2">
    <name type="scientific">Seongchinamella sediminis</name>
    <dbReference type="NCBI Taxonomy" id="2283635"/>
    <lineage>
        <taxon>Bacteria</taxon>
        <taxon>Pseudomonadati</taxon>
        <taxon>Pseudomonadota</taxon>
        <taxon>Gammaproteobacteria</taxon>
        <taxon>Cellvibrionales</taxon>
        <taxon>Halieaceae</taxon>
        <taxon>Seongchinamella</taxon>
    </lineage>
</organism>
<protein>
    <recommendedName>
        <fullName evidence="3">Lipoprotein</fullName>
    </recommendedName>
</protein>
<keyword evidence="2" id="KW-1185">Reference proteome</keyword>
<accession>A0A3L7DYJ9</accession>
<proteinExistence type="predicted"/>
<evidence type="ECO:0008006" key="3">
    <source>
        <dbReference type="Google" id="ProtNLM"/>
    </source>
</evidence>
<name>A0A3L7DYJ9_9GAMM</name>